<dbReference type="InterPro" id="IPR012677">
    <property type="entry name" value="Nucleotide-bd_a/b_plait_sf"/>
</dbReference>
<feature type="compositionally biased region" description="Polar residues" evidence="3">
    <location>
        <begin position="359"/>
        <end position="369"/>
    </location>
</feature>
<feature type="domain" description="RRM" evidence="4">
    <location>
        <begin position="400"/>
        <end position="482"/>
    </location>
</feature>
<accession>A0AAV1LVI5</accession>
<keyword evidence="1 2" id="KW-0694">RNA-binding</keyword>
<dbReference type="AlphaFoldDB" id="A0AAV1LVI5"/>
<feature type="compositionally biased region" description="Polar residues" evidence="3">
    <location>
        <begin position="89"/>
        <end position="104"/>
    </location>
</feature>
<gene>
    <name evidence="5" type="ORF">PARMNEM_LOCUS18182</name>
</gene>
<dbReference type="SUPFAM" id="SSF54928">
    <property type="entry name" value="RNA-binding domain, RBD"/>
    <property type="match status" value="1"/>
</dbReference>
<evidence type="ECO:0000259" key="4">
    <source>
        <dbReference type="PROSITE" id="PS50102"/>
    </source>
</evidence>
<comment type="caution">
    <text evidence="5">The sequence shown here is derived from an EMBL/GenBank/DDBJ whole genome shotgun (WGS) entry which is preliminary data.</text>
</comment>
<keyword evidence="6" id="KW-1185">Reference proteome</keyword>
<feature type="compositionally biased region" description="Basic residues" evidence="3">
    <location>
        <begin position="275"/>
        <end position="286"/>
    </location>
</feature>
<evidence type="ECO:0000256" key="2">
    <source>
        <dbReference type="PROSITE-ProRule" id="PRU00176"/>
    </source>
</evidence>
<feature type="region of interest" description="Disordered" evidence="3">
    <location>
        <begin position="565"/>
        <end position="587"/>
    </location>
</feature>
<sequence length="587" mass="66496">MKSKSVELLKKGQSVENNKTFDFVNLYKSAAETNVKLLENDDQLGQKLKVKKIKSDCENFSHKSKKKIKSKSDISQNITNDPSEHVRKSSFNEISLITSTPNNGENKKKPGEIRPIIKNSDDSMNIPDVSNSKPKKRNKTVSFVLDDNEETAVKKIKSDNSVDNNNTVQSKNKNKKNKLKKINKRNLGETENKDEACHPKLDKTSDEIIQFSEKHSKISESGETHADLELSKFLVKKKANKKFKKHAKEKESENSEDENKIAVAQDDGQKEQEHVRKKNKKKKHSLKATQVTDPTAGEPVTKSRKKDVKPEIIAEDLENLNIGDNTHTLTNLLDEMMVVDKKKKKNTGKQKKGKHAKLENTSNNDNSFENSVEIKEKEKWRKRKWNKDKKGVLNVDQVLCSVIVENLPLNVMLSYKKLLTEHFSKCGVVKKVGIVEVYPTEDPKPVFTTTVFFDSEDAVSKALEDDNTSFEGNFIRVKRPLPPTKTTLVVRSYGELSEQALSSVFSGAGRIRNIRHLVKGKKSMATAFIEFDGPQAVERAIKMAEEAKIGGKKIHVSKFQLRKVNRDKKIKHSMKNDNTKNSDDSSD</sequence>
<feature type="compositionally biased region" description="Basic and acidic residues" evidence="3">
    <location>
        <begin position="151"/>
        <end position="160"/>
    </location>
</feature>
<evidence type="ECO:0000256" key="1">
    <source>
        <dbReference type="ARBA" id="ARBA00022884"/>
    </source>
</evidence>
<dbReference type="Pfam" id="PF00076">
    <property type="entry name" value="RRM_1"/>
    <property type="match status" value="1"/>
</dbReference>
<feature type="compositionally biased region" description="Basic residues" evidence="3">
    <location>
        <begin position="343"/>
        <end position="355"/>
    </location>
</feature>
<feature type="region of interest" description="Disordered" evidence="3">
    <location>
        <begin position="62"/>
        <end position="207"/>
    </location>
</feature>
<evidence type="ECO:0000313" key="5">
    <source>
        <dbReference type="EMBL" id="CAK1599286.1"/>
    </source>
</evidence>
<evidence type="ECO:0000256" key="3">
    <source>
        <dbReference type="SAM" id="MobiDB-lite"/>
    </source>
</evidence>
<feature type="region of interest" description="Disordered" evidence="3">
    <location>
        <begin position="244"/>
        <end position="309"/>
    </location>
</feature>
<feature type="compositionally biased region" description="Basic residues" evidence="3">
    <location>
        <begin position="172"/>
        <end position="184"/>
    </location>
</feature>
<dbReference type="CDD" id="cd00590">
    <property type="entry name" value="RRM_SF"/>
    <property type="match status" value="2"/>
</dbReference>
<dbReference type="InterPro" id="IPR000504">
    <property type="entry name" value="RRM_dom"/>
</dbReference>
<feature type="compositionally biased region" description="Basic and acidic residues" evidence="3">
    <location>
        <begin position="574"/>
        <end position="587"/>
    </location>
</feature>
<name>A0AAV1LVI5_9NEOP</name>
<dbReference type="EMBL" id="CAVLGL010000115">
    <property type="protein sequence ID" value="CAK1599286.1"/>
    <property type="molecule type" value="Genomic_DNA"/>
</dbReference>
<proteinExistence type="predicted"/>
<protein>
    <recommendedName>
        <fullName evidence="4">RRM domain-containing protein</fullName>
    </recommendedName>
</protein>
<dbReference type="GO" id="GO:0003723">
    <property type="term" value="F:RNA binding"/>
    <property type="evidence" value="ECO:0007669"/>
    <property type="project" value="UniProtKB-UniRule"/>
</dbReference>
<feature type="domain" description="RRM" evidence="4">
    <location>
        <begin position="486"/>
        <end position="561"/>
    </location>
</feature>
<dbReference type="InterPro" id="IPR035979">
    <property type="entry name" value="RBD_domain_sf"/>
</dbReference>
<reference evidence="5 6" key="1">
    <citation type="submission" date="2023-11" db="EMBL/GenBank/DDBJ databases">
        <authorList>
            <person name="Hedman E."/>
            <person name="Englund M."/>
            <person name="Stromberg M."/>
            <person name="Nyberg Akerstrom W."/>
            <person name="Nylinder S."/>
            <person name="Jareborg N."/>
            <person name="Kallberg Y."/>
            <person name="Kronander E."/>
        </authorList>
    </citation>
    <scope>NUCLEOTIDE SEQUENCE [LARGE SCALE GENOMIC DNA]</scope>
</reference>
<dbReference type="Gene3D" id="3.30.70.330">
    <property type="match status" value="2"/>
</dbReference>
<dbReference type="PROSITE" id="PS50102">
    <property type="entry name" value="RRM"/>
    <property type="match status" value="2"/>
</dbReference>
<organism evidence="5 6">
    <name type="scientific">Parnassius mnemosyne</name>
    <name type="common">clouded apollo</name>
    <dbReference type="NCBI Taxonomy" id="213953"/>
    <lineage>
        <taxon>Eukaryota</taxon>
        <taxon>Metazoa</taxon>
        <taxon>Ecdysozoa</taxon>
        <taxon>Arthropoda</taxon>
        <taxon>Hexapoda</taxon>
        <taxon>Insecta</taxon>
        <taxon>Pterygota</taxon>
        <taxon>Neoptera</taxon>
        <taxon>Endopterygota</taxon>
        <taxon>Lepidoptera</taxon>
        <taxon>Glossata</taxon>
        <taxon>Ditrysia</taxon>
        <taxon>Papilionoidea</taxon>
        <taxon>Papilionidae</taxon>
        <taxon>Parnassiinae</taxon>
        <taxon>Parnassini</taxon>
        <taxon>Parnassius</taxon>
        <taxon>Driopa</taxon>
    </lineage>
</organism>
<dbReference type="Proteomes" id="UP001314205">
    <property type="component" value="Unassembled WGS sequence"/>
</dbReference>
<feature type="compositionally biased region" description="Basic and acidic residues" evidence="3">
    <location>
        <begin position="248"/>
        <end position="260"/>
    </location>
</feature>
<feature type="compositionally biased region" description="Basic and acidic residues" evidence="3">
    <location>
        <begin position="186"/>
        <end position="207"/>
    </location>
</feature>
<feature type="region of interest" description="Disordered" evidence="3">
    <location>
        <begin position="343"/>
        <end position="369"/>
    </location>
</feature>
<dbReference type="SMART" id="SM00360">
    <property type="entry name" value="RRM"/>
    <property type="match status" value="2"/>
</dbReference>
<evidence type="ECO:0000313" key="6">
    <source>
        <dbReference type="Proteomes" id="UP001314205"/>
    </source>
</evidence>